<organism evidence="1 2">
    <name type="scientific">Gossypium davidsonii</name>
    <name type="common">Davidson's cotton</name>
    <name type="synonym">Gossypium klotzschianum subsp. davidsonii</name>
    <dbReference type="NCBI Taxonomy" id="34287"/>
    <lineage>
        <taxon>Eukaryota</taxon>
        <taxon>Viridiplantae</taxon>
        <taxon>Streptophyta</taxon>
        <taxon>Embryophyta</taxon>
        <taxon>Tracheophyta</taxon>
        <taxon>Spermatophyta</taxon>
        <taxon>Magnoliopsida</taxon>
        <taxon>eudicotyledons</taxon>
        <taxon>Gunneridae</taxon>
        <taxon>Pentapetalae</taxon>
        <taxon>rosids</taxon>
        <taxon>malvids</taxon>
        <taxon>Malvales</taxon>
        <taxon>Malvaceae</taxon>
        <taxon>Malvoideae</taxon>
        <taxon>Gossypium</taxon>
    </lineage>
</organism>
<dbReference type="Proteomes" id="UP000593561">
    <property type="component" value="Unassembled WGS sequence"/>
</dbReference>
<comment type="caution">
    <text evidence="1">The sequence shown here is derived from an EMBL/GenBank/DDBJ whole genome shotgun (WGS) entry which is preliminary data.</text>
</comment>
<proteinExistence type="predicted"/>
<evidence type="ECO:0000313" key="2">
    <source>
        <dbReference type="Proteomes" id="UP000593561"/>
    </source>
</evidence>
<protein>
    <submittedName>
        <fullName evidence="1">Uncharacterized protein</fullName>
    </submittedName>
</protein>
<keyword evidence="2" id="KW-1185">Reference proteome</keyword>
<dbReference type="AlphaFoldDB" id="A0A7J8TDG4"/>
<sequence length="64" mass="7745">MLNMNLYLQSIFTVGDMGMWKTLVLLRILKSLVKRRMPRRKCHRRFKTRSRLAWRRNTGISDHG</sequence>
<name>A0A7J8TDG4_GOSDV</name>
<gene>
    <name evidence="1" type="ORF">Godav_025947</name>
</gene>
<dbReference type="EMBL" id="JABFAC010244885">
    <property type="protein sequence ID" value="MBA0636206.1"/>
    <property type="molecule type" value="Genomic_DNA"/>
</dbReference>
<reference evidence="1 2" key="1">
    <citation type="journal article" date="2019" name="Genome Biol. Evol.">
        <title>Insights into the evolution of the New World diploid cottons (Gossypium, subgenus Houzingenia) based on genome sequencing.</title>
        <authorList>
            <person name="Grover C.E."/>
            <person name="Arick M.A. 2nd"/>
            <person name="Thrash A."/>
            <person name="Conover J.L."/>
            <person name="Sanders W.S."/>
            <person name="Peterson D.G."/>
            <person name="Frelichowski J.E."/>
            <person name="Scheffler J.A."/>
            <person name="Scheffler B.E."/>
            <person name="Wendel J.F."/>
        </authorList>
    </citation>
    <scope>NUCLEOTIDE SEQUENCE [LARGE SCALE GENOMIC DNA]</scope>
    <source>
        <strain evidence="1">27</strain>
        <tissue evidence="1">Leaf</tissue>
    </source>
</reference>
<accession>A0A7J8TDG4</accession>
<evidence type="ECO:0000313" key="1">
    <source>
        <dbReference type="EMBL" id="MBA0636206.1"/>
    </source>
</evidence>